<dbReference type="Pfam" id="PF13621">
    <property type="entry name" value="Cupin_8"/>
    <property type="match status" value="1"/>
</dbReference>
<reference evidence="14" key="1">
    <citation type="submission" date="2025-08" db="UniProtKB">
        <authorList>
            <consortium name="RefSeq"/>
        </authorList>
    </citation>
    <scope>IDENTIFICATION</scope>
</reference>
<dbReference type="GO" id="GO:0043565">
    <property type="term" value="F:sequence-specific DNA binding"/>
    <property type="evidence" value="ECO:0007669"/>
    <property type="project" value="TreeGrafter"/>
</dbReference>
<dbReference type="CTD" id="65094"/>
<evidence type="ECO:0000256" key="6">
    <source>
        <dbReference type="ARBA" id="ARBA00047762"/>
    </source>
</evidence>
<comment type="similarity">
    <text evidence="5">Belongs to the JMJD6 family.</text>
</comment>
<dbReference type="RefSeq" id="XP_007535131.1">
    <property type="nucleotide sequence ID" value="XM_007535069.3"/>
</dbReference>
<dbReference type="Proteomes" id="UP001652624">
    <property type="component" value="Chromosome 9"/>
</dbReference>
<dbReference type="PANTHER" id="PTHR12480">
    <property type="entry name" value="ARGININE DEMETHYLASE AND LYSYL-HYDROXYLASE JMJD"/>
    <property type="match status" value="1"/>
</dbReference>
<dbReference type="FunCoup" id="A0A1S3AHF9">
    <property type="interactions" value="3024"/>
</dbReference>
<keyword evidence="3" id="KW-0560">Oxidoreductase</keyword>
<evidence type="ECO:0000256" key="8">
    <source>
        <dbReference type="ARBA" id="ARBA00067203"/>
    </source>
</evidence>
<keyword evidence="13" id="KW-1185">Reference proteome</keyword>
<evidence type="ECO:0000259" key="12">
    <source>
        <dbReference type="PROSITE" id="PS51184"/>
    </source>
</evidence>
<dbReference type="OrthoDB" id="203487at2759"/>
<dbReference type="GO" id="GO:0046872">
    <property type="term" value="F:metal ion binding"/>
    <property type="evidence" value="ECO:0007669"/>
    <property type="project" value="UniProtKB-KW"/>
</dbReference>
<dbReference type="SMART" id="SM00558">
    <property type="entry name" value="JmjC"/>
    <property type="match status" value="1"/>
</dbReference>
<gene>
    <name evidence="14" type="primary">JMJD4</name>
</gene>
<name>A0A1S3AHF9_ERIEU</name>
<evidence type="ECO:0000256" key="4">
    <source>
        <dbReference type="ARBA" id="ARBA00023004"/>
    </source>
</evidence>
<keyword evidence="2" id="KW-0479">Metal-binding</keyword>
<dbReference type="PANTHER" id="PTHR12480:SF6">
    <property type="entry name" value="2-OXOGLUTARATE AND IRON-DEPENDENT OXYGENASE JMJD4"/>
    <property type="match status" value="1"/>
</dbReference>
<dbReference type="GO" id="GO:0045905">
    <property type="term" value="P:positive regulation of translational termination"/>
    <property type="evidence" value="ECO:0007669"/>
    <property type="project" value="TreeGrafter"/>
</dbReference>
<dbReference type="GeneID" id="103124348"/>
<dbReference type="FunFam" id="2.60.120.650:FF:000030">
    <property type="entry name" value="JmjC domain-containing protein 4"/>
    <property type="match status" value="1"/>
</dbReference>
<evidence type="ECO:0000313" key="13">
    <source>
        <dbReference type="Proteomes" id="UP001652624"/>
    </source>
</evidence>
<dbReference type="InterPro" id="IPR041667">
    <property type="entry name" value="Cupin_8"/>
</dbReference>
<evidence type="ECO:0000313" key="14">
    <source>
        <dbReference type="RefSeq" id="XP_007535131.1"/>
    </source>
</evidence>
<comment type="catalytic activity">
    <reaction evidence="6">
        <text>L-lysyl-[protein] + 2-oxoglutarate + O2 = 4-hydroxy-L-lysyl-[protein] + succinate + CO2</text>
        <dbReference type="Rhea" id="RHEA:57156"/>
        <dbReference type="Rhea" id="RHEA-COMP:9752"/>
        <dbReference type="Rhea" id="RHEA-COMP:15084"/>
        <dbReference type="ChEBI" id="CHEBI:15379"/>
        <dbReference type="ChEBI" id="CHEBI:16526"/>
        <dbReference type="ChEBI" id="CHEBI:16810"/>
        <dbReference type="ChEBI" id="CHEBI:29969"/>
        <dbReference type="ChEBI" id="CHEBI:30031"/>
        <dbReference type="ChEBI" id="CHEBI:141495"/>
    </reaction>
</comment>
<evidence type="ECO:0000256" key="7">
    <source>
        <dbReference type="ARBA" id="ARBA00064352"/>
    </source>
</evidence>
<comment type="subunit">
    <text evidence="7">Interacts with ETF1. Interacts with the ETF1-GSPT1 complex.</text>
</comment>
<dbReference type="AlphaFoldDB" id="A0A1S3AHF9"/>
<dbReference type="PROSITE" id="PS51184">
    <property type="entry name" value="JMJC"/>
    <property type="match status" value="1"/>
</dbReference>
<organism evidence="13 14">
    <name type="scientific">Erinaceus europaeus</name>
    <name type="common">Western European hedgehog</name>
    <dbReference type="NCBI Taxonomy" id="9365"/>
    <lineage>
        <taxon>Eukaryota</taxon>
        <taxon>Metazoa</taxon>
        <taxon>Chordata</taxon>
        <taxon>Craniata</taxon>
        <taxon>Vertebrata</taxon>
        <taxon>Euteleostomi</taxon>
        <taxon>Mammalia</taxon>
        <taxon>Eutheria</taxon>
        <taxon>Laurasiatheria</taxon>
        <taxon>Eulipotyphla</taxon>
        <taxon>Erinaceidae</taxon>
        <taxon>Erinaceinae</taxon>
        <taxon>Erinaceus</taxon>
    </lineage>
</organism>
<dbReference type="eggNOG" id="KOG2131">
    <property type="taxonomic scope" value="Eukaryota"/>
</dbReference>
<evidence type="ECO:0000256" key="9">
    <source>
        <dbReference type="ARBA" id="ARBA00078704"/>
    </source>
</evidence>
<dbReference type="InParanoid" id="A0A1S3AHF9"/>
<evidence type="ECO:0000256" key="3">
    <source>
        <dbReference type="ARBA" id="ARBA00023002"/>
    </source>
</evidence>
<feature type="domain" description="JmjC" evidence="12">
    <location>
        <begin position="143"/>
        <end position="302"/>
    </location>
</feature>
<dbReference type="GO" id="GO:0140096">
    <property type="term" value="F:catalytic activity, acting on a protein"/>
    <property type="evidence" value="ECO:0007669"/>
    <property type="project" value="UniProtKB-ARBA"/>
</dbReference>
<dbReference type="GO" id="GO:0005634">
    <property type="term" value="C:nucleus"/>
    <property type="evidence" value="ECO:0007669"/>
    <property type="project" value="TreeGrafter"/>
</dbReference>
<dbReference type="SUPFAM" id="SSF51197">
    <property type="entry name" value="Clavaminate synthase-like"/>
    <property type="match status" value="1"/>
</dbReference>
<comment type="cofactor">
    <cofactor evidence="1">
        <name>Fe(2+)</name>
        <dbReference type="ChEBI" id="CHEBI:29033"/>
    </cofactor>
</comment>
<protein>
    <recommendedName>
        <fullName evidence="8">2-oxoglutarate and iron-dependent oxygenase JMJD4</fullName>
    </recommendedName>
    <alternativeName>
        <fullName evidence="9">JmjC domain-containing protein 4</fullName>
    </alternativeName>
    <alternativeName>
        <fullName evidence="11">Jumonji domain-containing protein 4</fullName>
    </alternativeName>
    <alternativeName>
        <fullName evidence="10">Lysyl-hydroxylase JMJD4</fullName>
    </alternativeName>
</protein>
<dbReference type="GO" id="GO:0005737">
    <property type="term" value="C:cytoplasm"/>
    <property type="evidence" value="ECO:0007669"/>
    <property type="project" value="TreeGrafter"/>
</dbReference>
<evidence type="ECO:0000256" key="2">
    <source>
        <dbReference type="ARBA" id="ARBA00022723"/>
    </source>
</evidence>
<dbReference type="GO" id="GO:0016706">
    <property type="term" value="F:2-oxoglutarate-dependent dioxygenase activity"/>
    <property type="evidence" value="ECO:0007669"/>
    <property type="project" value="TreeGrafter"/>
</dbReference>
<dbReference type="InterPro" id="IPR050910">
    <property type="entry name" value="JMJD6_ArgDemeth/LysHydrox"/>
</dbReference>
<sequence length="425" mass="49180">MDRETRLFAENYFRSARGPLPGRVCPPPARVDWIEKPESFSYADFFKGYLLPNVPCVFSSTFTEGWGSRRRWVTADGKPDFDHLLRNYGDVVVPVANCELQEYNSNPKEHMPLRDYIGYWREHIQGGYASPRGCLYLKDWHLCRDSSAEGVFTLPVYFSSDWLNEYWDALDVDDYRFIYMGPTGTWSPFHADILRSFSWSVNICGRKKWLLFPPGQEEALRDRHGSLPYDVTSPTLLDRRLHPKQEHCSPPLEVIQEAGEMIFVPSGWHHQVYNLEDTISINHNWINGCNLANMWHFLQQELRLVQQEIVQWKDTMPDWHHHCQVIMKSCTGINFEEFYHFLKVIAERRLLILAKSMDPVESKGSEVVELGPQQAAFDIGRIAEVLASVVVHPDFQRVDTSACSPRPEELLQQLEEAVATIATSL</sequence>
<dbReference type="InterPro" id="IPR003347">
    <property type="entry name" value="JmjC_dom"/>
</dbReference>
<accession>A0A1S3AHF9</accession>
<evidence type="ECO:0000256" key="5">
    <source>
        <dbReference type="ARBA" id="ARBA00038068"/>
    </source>
</evidence>
<evidence type="ECO:0000256" key="10">
    <source>
        <dbReference type="ARBA" id="ARBA00080747"/>
    </source>
</evidence>
<proteinExistence type="inferred from homology"/>
<dbReference type="Gene3D" id="2.60.120.650">
    <property type="entry name" value="Cupin"/>
    <property type="match status" value="1"/>
</dbReference>
<evidence type="ECO:0000256" key="1">
    <source>
        <dbReference type="ARBA" id="ARBA00001954"/>
    </source>
</evidence>
<evidence type="ECO:0000256" key="11">
    <source>
        <dbReference type="ARBA" id="ARBA00082904"/>
    </source>
</evidence>
<keyword evidence="4" id="KW-0408">Iron</keyword>